<name>A0ABW5V1K1_9MICO</name>
<comment type="caution">
    <text evidence="3">The sequence shown here is derived from an EMBL/GenBank/DDBJ whole genome shotgun (WGS) entry which is preliminary data.</text>
</comment>
<dbReference type="InterPro" id="IPR058498">
    <property type="entry name" value="DUF8185"/>
</dbReference>
<protein>
    <submittedName>
        <fullName evidence="3">Uncharacterized protein</fullName>
    </submittedName>
</protein>
<dbReference type="InterPro" id="IPR058323">
    <property type="entry name" value="DUF8010"/>
</dbReference>
<dbReference type="Proteomes" id="UP001597492">
    <property type="component" value="Unassembled WGS sequence"/>
</dbReference>
<dbReference type="RefSeq" id="WP_019619176.1">
    <property type="nucleotide sequence ID" value="NZ_JBHUNE010000007.1"/>
</dbReference>
<dbReference type="Pfam" id="PF26572">
    <property type="entry name" value="DUF8185"/>
    <property type="match status" value="1"/>
</dbReference>
<evidence type="ECO:0000259" key="1">
    <source>
        <dbReference type="Pfam" id="PF26035"/>
    </source>
</evidence>
<keyword evidence="4" id="KW-1185">Reference proteome</keyword>
<sequence>MTATLQLANPIARADLATYLGRAGRIEDSGVRIQQVGESGVALWVPVLRPAGILTDSPLVMAVRAIPGSVLDVEERDRLDGGFDAVVPLRGMLDRLAREPASDDEAVRIPLPRERLHESWTGNWPPLGGWERVTTLDVAQLTAVADDGIGQIAQATENQLGQLLAERIRTDVWTRMLPESVVSADIAPSDAPDRLPPAGSAFAAHALGFLRPGDTGTLSTVSGWWRLAFPAGQVLIRRRKFVSAQ</sequence>
<organism evidence="3 4">
    <name type="scientific">Gulosibacter faecalis</name>
    <dbReference type="NCBI Taxonomy" id="272240"/>
    <lineage>
        <taxon>Bacteria</taxon>
        <taxon>Bacillati</taxon>
        <taxon>Actinomycetota</taxon>
        <taxon>Actinomycetes</taxon>
        <taxon>Micrococcales</taxon>
        <taxon>Microbacteriaceae</taxon>
        <taxon>Gulosibacter</taxon>
    </lineage>
</organism>
<reference evidence="4" key="1">
    <citation type="journal article" date="2019" name="Int. J. Syst. Evol. Microbiol.">
        <title>The Global Catalogue of Microorganisms (GCM) 10K type strain sequencing project: providing services to taxonomists for standard genome sequencing and annotation.</title>
        <authorList>
            <consortium name="The Broad Institute Genomics Platform"/>
            <consortium name="The Broad Institute Genome Sequencing Center for Infectious Disease"/>
            <person name="Wu L."/>
            <person name="Ma J."/>
        </authorList>
    </citation>
    <scope>NUCLEOTIDE SEQUENCE [LARGE SCALE GENOMIC DNA]</scope>
    <source>
        <strain evidence="4">TISTR 1514</strain>
    </source>
</reference>
<evidence type="ECO:0000259" key="2">
    <source>
        <dbReference type="Pfam" id="PF26572"/>
    </source>
</evidence>
<feature type="domain" description="DUF8010" evidence="1">
    <location>
        <begin position="2"/>
        <end position="102"/>
    </location>
</feature>
<evidence type="ECO:0000313" key="3">
    <source>
        <dbReference type="EMBL" id="MFD2758694.1"/>
    </source>
</evidence>
<proteinExistence type="predicted"/>
<accession>A0ABW5V1K1</accession>
<evidence type="ECO:0000313" key="4">
    <source>
        <dbReference type="Proteomes" id="UP001597492"/>
    </source>
</evidence>
<gene>
    <name evidence="3" type="ORF">ACFSW7_09945</name>
</gene>
<feature type="domain" description="DUF8185" evidence="2">
    <location>
        <begin position="125"/>
        <end position="239"/>
    </location>
</feature>
<dbReference type="Pfam" id="PF26035">
    <property type="entry name" value="DUF8010"/>
    <property type="match status" value="1"/>
</dbReference>
<dbReference type="EMBL" id="JBHUNE010000007">
    <property type="protein sequence ID" value="MFD2758694.1"/>
    <property type="molecule type" value="Genomic_DNA"/>
</dbReference>